<dbReference type="InterPro" id="IPR006205">
    <property type="entry name" value="Mev_gal_kin"/>
</dbReference>
<keyword evidence="14" id="KW-0756">Sterol biosynthesis</keyword>
<keyword evidence="14" id="KW-0752">Steroid biosynthesis</keyword>
<keyword evidence="9 14" id="KW-0067">ATP-binding</keyword>
<reference evidence="18" key="1">
    <citation type="submission" date="2016-02" db="EMBL/GenBank/DDBJ databases">
        <title>Comparative genomics of biotechnologically important yeasts.</title>
        <authorList>
            <consortium name="DOE Joint Genome Institute"/>
            <person name="Riley R."/>
            <person name="Haridas S."/>
            <person name="Wolfe K.H."/>
            <person name="Lopes M.R."/>
            <person name="Hittinger C.T."/>
            <person name="Goker M."/>
            <person name="Salamov A."/>
            <person name="Wisecaver J."/>
            <person name="Long T.M."/>
            <person name="Aerts A.L."/>
            <person name="Barry K."/>
            <person name="Choi C."/>
            <person name="Clum A."/>
            <person name="Coughlan A.Y."/>
            <person name="Deshpande S."/>
            <person name="Douglass A.P."/>
            <person name="Hanson S.J."/>
            <person name="Klenk H.-P."/>
            <person name="Labutti K."/>
            <person name="Lapidus A."/>
            <person name="Lindquist E."/>
            <person name="Lipzen A."/>
            <person name="Meier-Kolthoff J.P."/>
            <person name="Ohm R.A."/>
            <person name="Otillar R.P."/>
            <person name="Pangilinan J."/>
            <person name="Peng Y."/>
            <person name="Rokas A."/>
            <person name="Rosa C.A."/>
            <person name="Scheuner C."/>
            <person name="Sibirny A.A."/>
            <person name="Slot J.C."/>
            <person name="Stielow J.B."/>
            <person name="Sun H."/>
            <person name="Kurtzman C.P."/>
            <person name="Blackwell M."/>
            <person name="Jeffries T.W."/>
            <person name="Grigoriev I.V."/>
        </authorList>
    </citation>
    <scope>NUCLEOTIDE SEQUENCE [LARGE SCALE GENOMIC DNA]</scope>
    <source>
        <strain evidence="18">NRRL Y-17796</strain>
    </source>
</reference>
<dbReference type="Proteomes" id="UP000095023">
    <property type="component" value="Unassembled WGS sequence"/>
</dbReference>
<keyword evidence="7 14" id="KW-0547">Nucleotide-binding</keyword>
<dbReference type="Gene3D" id="3.30.70.890">
    <property type="entry name" value="GHMP kinase, C-terminal domain"/>
    <property type="match status" value="1"/>
</dbReference>
<organism evidence="17 18">
    <name type="scientific">Tortispora caseinolytica NRRL Y-17796</name>
    <dbReference type="NCBI Taxonomy" id="767744"/>
    <lineage>
        <taxon>Eukaryota</taxon>
        <taxon>Fungi</taxon>
        <taxon>Dikarya</taxon>
        <taxon>Ascomycota</taxon>
        <taxon>Saccharomycotina</taxon>
        <taxon>Trigonopsidomycetes</taxon>
        <taxon>Trigonopsidales</taxon>
        <taxon>Trigonopsidaceae</taxon>
        <taxon>Tortispora</taxon>
    </lineage>
</organism>
<dbReference type="OrthoDB" id="1652964at2759"/>
<keyword evidence="5 14" id="KW-0444">Lipid biosynthesis</keyword>
<keyword evidence="11 14" id="KW-0443">Lipid metabolism</keyword>
<dbReference type="AlphaFoldDB" id="A0A1E4TM26"/>
<comment type="pathway">
    <text evidence="13 14">Isoprenoid biosynthesis; isopentenyl diphosphate biosynthesis via mevalonate pathway; isopentenyl diphosphate from (R)-mevalonate: step 1/3.</text>
</comment>
<keyword evidence="10" id="KW-0460">Magnesium</keyword>
<protein>
    <recommendedName>
        <fullName evidence="3 14">Mevalonate kinase</fullName>
        <shortName evidence="14">MK</shortName>
        <ecNumber evidence="3 14">2.7.1.36</ecNumber>
    </recommendedName>
</protein>
<name>A0A1E4TM26_9ASCO</name>
<evidence type="ECO:0000256" key="7">
    <source>
        <dbReference type="ARBA" id="ARBA00022741"/>
    </source>
</evidence>
<evidence type="ECO:0000256" key="14">
    <source>
        <dbReference type="RuleBase" id="RU363087"/>
    </source>
</evidence>
<keyword evidence="4 14" id="KW-0963">Cytoplasm</keyword>
<evidence type="ECO:0000256" key="11">
    <source>
        <dbReference type="ARBA" id="ARBA00023098"/>
    </source>
</evidence>
<evidence type="ECO:0000313" key="18">
    <source>
        <dbReference type="Proteomes" id="UP000095023"/>
    </source>
</evidence>
<gene>
    <name evidence="17" type="ORF">CANCADRAFT_93700</name>
</gene>
<dbReference type="InterPro" id="IPR014721">
    <property type="entry name" value="Ribsml_uS5_D2-typ_fold_subgr"/>
</dbReference>
<keyword evidence="14" id="KW-1207">Sterol metabolism</keyword>
<dbReference type="EMBL" id="KV453841">
    <property type="protein sequence ID" value="ODV92816.1"/>
    <property type="molecule type" value="Genomic_DNA"/>
</dbReference>
<feature type="domain" description="GHMP kinase C-terminal" evidence="16">
    <location>
        <begin position="292"/>
        <end position="352"/>
    </location>
</feature>
<evidence type="ECO:0000256" key="6">
    <source>
        <dbReference type="ARBA" id="ARBA00022679"/>
    </source>
</evidence>
<sequence>MSRSLLISAPGKVIVFGEHAVVHYQPAISASLSLRAYLLIKQPQDSYDTITLTFPDIDLDMTWKLADLPIGVVPDYGNDVPASLDQNIVKPLNALLTNLAGQPMKLKAAFVFLYLYCLLTKPFSRGGLFILRSTLPVGAGLGSSAAVSVSIAAGLLVLAGKIPQDAVSSPDLDTLKLINKYAFLGEIAIHGSPSGIDNTVATYGGAVKFQRVKSGTSSYEQIPNFPPLRLILTDTRIPKSTATLVAGVHTLIRDMPVMGNSLIEAIGRVSSEAYKLLSSPECDADERSQQLQTLFRINHGLLEGLGVSHPMLERIRLSSVENGVGETKLTGAGGGGCSITLVKPQADPANIEAFKTHVRDEYKSKAFDGSLGGPGVGFVVQTENTPASLFDSDLFCSFKCSEDIIDHFSVNDGAHWQYWC</sequence>
<dbReference type="SUPFAM" id="SSF54211">
    <property type="entry name" value="Ribosomal protein S5 domain 2-like"/>
    <property type="match status" value="1"/>
</dbReference>
<evidence type="ECO:0000313" key="17">
    <source>
        <dbReference type="EMBL" id="ODV92816.1"/>
    </source>
</evidence>
<keyword evidence="18" id="KW-1185">Reference proteome</keyword>
<dbReference type="Pfam" id="PF08544">
    <property type="entry name" value="GHMP_kinases_C"/>
    <property type="match status" value="1"/>
</dbReference>
<comment type="similarity">
    <text evidence="2 14">Belongs to the GHMP kinase family. Mevalonate kinase subfamily.</text>
</comment>
<dbReference type="GO" id="GO:0006696">
    <property type="term" value="P:ergosterol biosynthetic process"/>
    <property type="evidence" value="ECO:0007669"/>
    <property type="project" value="EnsemblFungi"/>
</dbReference>
<dbReference type="GO" id="GO:0010142">
    <property type="term" value="P:farnesyl diphosphate biosynthetic process, mevalonate pathway"/>
    <property type="evidence" value="ECO:0007669"/>
    <property type="project" value="EnsemblFungi"/>
</dbReference>
<feature type="domain" description="GHMP kinase N-terminal" evidence="15">
    <location>
        <begin position="129"/>
        <end position="205"/>
    </location>
</feature>
<evidence type="ECO:0000256" key="4">
    <source>
        <dbReference type="ARBA" id="ARBA00022490"/>
    </source>
</evidence>
<keyword evidence="6 14" id="KW-0808">Transferase</keyword>
<evidence type="ECO:0000256" key="13">
    <source>
        <dbReference type="ARBA" id="ARBA00029438"/>
    </source>
</evidence>
<evidence type="ECO:0000259" key="15">
    <source>
        <dbReference type="Pfam" id="PF00288"/>
    </source>
</evidence>
<accession>A0A1E4TM26</accession>
<evidence type="ECO:0000256" key="2">
    <source>
        <dbReference type="ARBA" id="ARBA00006495"/>
    </source>
</evidence>
<dbReference type="EC" id="2.7.1.36" evidence="3 14"/>
<dbReference type="InterPro" id="IPR006204">
    <property type="entry name" value="GHMP_kinase_N_dom"/>
</dbReference>
<dbReference type="InterPro" id="IPR013750">
    <property type="entry name" value="GHMP_kinase_C_dom"/>
</dbReference>
<evidence type="ECO:0000256" key="12">
    <source>
        <dbReference type="ARBA" id="ARBA00029310"/>
    </source>
</evidence>
<comment type="function">
    <text evidence="14">Mevalonate kinase; part of the second module of ergosterol biosynthesis pathway that includes the middle steps of the pathway. The second module is carried out in the vacuole and involves the formation of farnesyl diphosphate, which is also an important intermediate in the biosynthesis of ubiquinone, dolichol, heme and prenylated proteins.</text>
</comment>
<dbReference type="Gene3D" id="3.30.230.10">
    <property type="match status" value="1"/>
</dbReference>
<evidence type="ECO:0000256" key="10">
    <source>
        <dbReference type="ARBA" id="ARBA00022842"/>
    </source>
</evidence>
<comment type="catalytic activity">
    <reaction evidence="12">
        <text>(R)-mevalonate + ATP = (R)-5-phosphomevalonate + ADP + H(+)</text>
        <dbReference type="Rhea" id="RHEA:17065"/>
        <dbReference type="ChEBI" id="CHEBI:15378"/>
        <dbReference type="ChEBI" id="CHEBI:30616"/>
        <dbReference type="ChEBI" id="CHEBI:36464"/>
        <dbReference type="ChEBI" id="CHEBI:58146"/>
        <dbReference type="ChEBI" id="CHEBI:456216"/>
        <dbReference type="EC" id="2.7.1.36"/>
    </reaction>
    <physiologicalReaction direction="left-to-right" evidence="12">
        <dbReference type="Rhea" id="RHEA:17066"/>
    </physiologicalReaction>
</comment>
<evidence type="ECO:0000256" key="1">
    <source>
        <dbReference type="ARBA" id="ARBA00004496"/>
    </source>
</evidence>
<dbReference type="SUPFAM" id="SSF55060">
    <property type="entry name" value="GHMP Kinase, C-terminal domain"/>
    <property type="match status" value="1"/>
</dbReference>
<dbReference type="InterPro" id="IPR036554">
    <property type="entry name" value="GHMP_kinase_C_sf"/>
</dbReference>
<dbReference type="UniPathway" id="UPA00057">
    <property type="reaction ID" value="UER00098"/>
</dbReference>
<evidence type="ECO:0000256" key="5">
    <source>
        <dbReference type="ARBA" id="ARBA00022516"/>
    </source>
</evidence>
<dbReference type="InterPro" id="IPR006203">
    <property type="entry name" value="GHMP_knse_ATP-bd_CS"/>
</dbReference>
<evidence type="ECO:0000256" key="8">
    <source>
        <dbReference type="ARBA" id="ARBA00022777"/>
    </source>
</evidence>
<dbReference type="PRINTS" id="PR00959">
    <property type="entry name" value="MEVGALKINASE"/>
</dbReference>
<dbReference type="PANTHER" id="PTHR43290:SF2">
    <property type="entry name" value="MEVALONATE KINASE"/>
    <property type="match status" value="1"/>
</dbReference>
<dbReference type="GO" id="GO:0005524">
    <property type="term" value="F:ATP binding"/>
    <property type="evidence" value="ECO:0007669"/>
    <property type="project" value="UniProtKB-KW"/>
</dbReference>
<evidence type="ECO:0000256" key="9">
    <source>
        <dbReference type="ARBA" id="ARBA00022840"/>
    </source>
</evidence>
<dbReference type="InterPro" id="IPR020568">
    <property type="entry name" value="Ribosomal_Su5_D2-typ_SF"/>
</dbReference>
<dbReference type="GO" id="GO:0004496">
    <property type="term" value="F:mevalonate kinase activity"/>
    <property type="evidence" value="ECO:0007669"/>
    <property type="project" value="UniProtKB-EC"/>
</dbReference>
<dbReference type="NCBIfam" id="TIGR00549">
    <property type="entry name" value="mevalon_kin"/>
    <property type="match status" value="1"/>
</dbReference>
<dbReference type="GO" id="GO:0019287">
    <property type="term" value="P:isopentenyl diphosphate biosynthetic process, mevalonate pathway"/>
    <property type="evidence" value="ECO:0007669"/>
    <property type="project" value="UniProtKB-UniPathway"/>
</dbReference>
<dbReference type="PROSITE" id="PS00627">
    <property type="entry name" value="GHMP_KINASES_ATP"/>
    <property type="match status" value="1"/>
</dbReference>
<keyword evidence="14" id="KW-0753">Steroid metabolism</keyword>
<keyword evidence="8 14" id="KW-0418">Kinase</keyword>
<dbReference type="GO" id="GO:0005829">
    <property type="term" value="C:cytosol"/>
    <property type="evidence" value="ECO:0007669"/>
    <property type="project" value="TreeGrafter"/>
</dbReference>
<dbReference type="PANTHER" id="PTHR43290">
    <property type="entry name" value="MEVALONATE KINASE"/>
    <property type="match status" value="1"/>
</dbReference>
<dbReference type="Pfam" id="PF00288">
    <property type="entry name" value="GHMP_kinases_N"/>
    <property type="match status" value="1"/>
</dbReference>
<comment type="subcellular location">
    <subcellularLocation>
        <location evidence="1 14">Cytoplasm</location>
    </subcellularLocation>
</comment>
<evidence type="ECO:0000259" key="16">
    <source>
        <dbReference type="Pfam" id="PF08544"/>
    </source>
</evidence>
<evidence type="ECO:0000256" key="3">
    <source>
        <dbReference type="ARBA" id="ARBA00012103"/>
    </source>
</evidence>
<proteinExistence type="inferred from homology"/>